<sequence length="558" mass="62901">MQWLDNYGDHHYDGHAVQMWLASNVDVCAYIAGAYLAFVFTGPRIMEALFHGKPPMGIKKAWALWNLGLSVFSLYGWLRVGPPLLRHLMNDGLHNTLCTFHEDEFYTTKVGFAIGMFAISKVPEFIDTVFLLMSGVKLGFLSWFHHVTTYLFAWYSYQQGTSIFICAAAMNYFVHSIMYMYFALSEAGYKKLVKPFAMYITLLQIAQMVGGLFVSGYVLAQKLTENAANACSGTSMSAARTQLVIYIFNFYLFSEILVSYIVNYDGYPLQAYLLENIDVIGYIASIYLVMVGKGDRILSWWNKRKAPAADAQGKQNGASKETVAALKSCYTAASTYHLVVCIACALVSFILVPAMAQSVLANSFFATMCLWDDARIYKGYVGFALSAAVVVKVVEQLDTFFLILRDYIVASPEQEKKQVRRVRPSHWWFQVLIALYFWHTYSIGTSCFTMIATFTMAISAARNFFYMQQDFAQAQGKTAMATKPNREILALDMAEWIGCSALSVYASYMNYTHERGCMTMQANVRMALVMYVTAVVLRFRELGKGTEAPVARESKKNQ</sequence>
<keyword evidence="6 12" id="KW-0276">Fatty acid metabolism</keyword>
<dbReference type="VEuPathDB" id="TriTrypDB:LDHU3_14.1010"/>
<keyword evidence="7 12" id="KW-1133">Transmembrane helix</keyword>
<feature type="transmembrane region" description="Helical" evidence="12">
    <location>
        <begin position="130"/>
        <end position="155"/>
    </location>
</feature>
<dbReference type="GO" id="GO:0034626">
    <property type="term" value="P:fatty acid elongation, polyunsaturated fatty acid"/>
    <property type="evidence" value="ECO:0007669"/>
    <property type="project" value="TreeGrafter"/>
</dbReference>
<comment type="caution">
    <text evidence="12">Lacks conserved residue(s) required for the propagation of feature annotation.</text>
</comment>
<dbReference type="GO" id="GO:0005789">
    <property type="term" value="C:endoplasmic reticulum membrane"/>
    <property type="evidence" value="ECO:0007669"/>
    <property type="project" value="TreeGrafter"/>
</dbReference>
<gene>
    <name evidence="13" type="ORF">CGC20_38620</name>
</gene>
<dbReference type="VEuPathDB" id="TriTrypDB:LdCL_140013100"/>
<dbReference type="AlphaFoldDB" id="A0A504XZZ6"/>
<evidence type="ECO:0000256" key="3">
    <source>
        <dbReference type="ARBA" id="ARBA00022516"/>
    </source>
</evidence>
<dbReference type="PANTHER" id="PTHR11157">
    <property type="entry name" value="FATTY ACID ACYL TRANSFERASE-RELATED"/>
    <property type="match status" value="1"/>
</dbReference>
<evidence type="ECO:0000256" key="8">
    <source>
        <dbReference type="ARBA" id="ARBA00023098"/>
    </source>
</evidence>
<dbReference type="GO" id="GO:0019367">
    <property type="term" value="P:fatty acid elongation, saturated fatty acid"/>
    <property type="evidence" value="ECO:0007669"/>
    <property type="project" value="TreeGrafter"/>
</dbReference>
<keyword evidence="10 12" id="KW-0275">Fatty acid biosynthesis</keyword>
<dbReference type="PANTHER" id="PTHR11157:SF105">
    <property type="entry name" value="ELONGATION OF FATTY ACIDS PROTEIN"/>
    <property type="match status" value="1"/>
</dbReference>
<evidence type="ECO:0000256" key="7">
    <source>
        <dbReference type="ARBA" id="ARBA00022989"/>
    </source>
</evidence>
<evidence type="ECO:0000313" key="13">
    <source>
        <dbReference type="EMBL" id="TPP53485.1"/>
    </source>
</evidence>
<feature type="transmembrane region" description="Helical" evidence="12">
    <location>
        <begin position="243"/>
        <end position="263"/>
    </location>
</feature>
<evidence type="ECO:0000256" key="9">
    <source>
        <dbReference type="ARBA" id="ARBA00023136"/>
    </source>
</evidence>
<feature type="transmembrane region" description="Helical" evidence="12">
    <location>
        <begin position="162"/>
        <end position="184"/>
    </location>
</feature>
<dbReference type="VEuPathDB" id="TriTrypDB:LdCL_140012000"/>
<feature type="transmembrane region" description="Helical" evidence="12">
    <location>
        <begin position="20"/>
        <end position="40"/>
    </location>
</feature>
<evidence type="ECO:0000256" key="12">
    <source>
        <dbReference type="RuleBase" id="RU361115"/>
    </source>
</evidence>
<keyword evidence="5 12" id="KW-0812">Transmembrane</keyword>
<dbReference type="GO" id="GO:0034625">
    <property type="term" value="P:fatty acid elongation, monounsaturated fatty acid"/>
    <property type="evidence" value="ECO:0007669"/>
    <property type="project" value="TreeGrafter"/>
</dbReference>
<proteinExistence type="inferred from homology"/>
<organism evidence="13 14">
    <name type="scientific">Leishmania donovani</name>
    <dbReference type="NCBI Taxonomy" id="5661"/>
    <lineage>
        <taxon>Eukaryota</taxon>
        <taxon>Discoba</taxon>
        <taxon>Euglenozoa</taxon>
        <taxon>Kinetoplastea</taxon>
        <taxon>Metakinetoplastina</taxon>
        <taxon>Trypanosomatida</taxon>
        <taxon>Trypanosomatidae</taxon>
        <taxon>Leishmaniinae</taxon>
        <taxon>Leishmania</taxon>
    </lineage>
</organism>
<evidence type="ECO:0000256" key="10">
    <source>
        <dbReference type="ARBA" id="ARBA00023160"/>
    </source>
</evidence>
<feature type="transmembrane region" description="Helical" evidence="12">
    <location>
        <begin position="336"/>
        <end position="360"/>
    </location>
</feature>
<dbReference type="VEuPathDB" id="TriTrypDB:LdBPK_140770.1"/>
<keyword evidence="3 12" id="KW-0444">Lipid biosynthesis</keyword>
<evidence type="ECO:0000256" key="4">
    <source>
        <dbReference type="ARBA" id="ARBA00022679"/>
    </source>
</evidence>
<evidence type="ECO:0000256" key="2">
    <source>
        <dbReference type="ARBA" id="ARBA00007263"/>
    </source>
</evidence>
<evidence type="ECO:0000313" key="14">
    <source>
        <dbReference type="Proteomes" id="UP000318821"/>
    </source>
</evidence>
<protein>
    <recommendedName>
        <fullName evidence="11 12">Elongation of fatty acids protein</fullName>
        <ecNumber evidence="12">2.3.1.-</ecNumber>
    </recommendedName>
</protein>
<comment type="subcellular location">
    <subcellularLocation>
        <location evidence="1">Membrane</location>
        <topology evidence="1">Multi-pass membrane protein</topology>
    </subcellularLocation>
</comment>
<evidence type="ECO:0000256" key="5">
    <source>
        <dbReference type="ARBA" id="ARBA00022692"/>
    </source>
</evidence>
<dbReference type="InterPro" id="IPR002076">
    <property type="entry name" value="ELO_fam"/>
</dbReference>
<evidence type="ECO:0000256" key="6">
    <source>
        <dbReference type="ARBA" id="ARBA00022832"/>
    </source>
</evidence>
<dbReference type="VEuPathDB" id="TriTrypDB:LdBPK_140650.1"/>
<dbReference type="GO" id="GO:0042761">
    <property type="term" value="P:very long-chain fatty acid biosynthetic process"/>
    <property type="evidence" value="ECO:0007669"/>
    <property type="project" value="TreeGrafter"/>
</dbReference>
<feature type="transmembrane region" description="Helical" evidence="12">
    <location>
        <begin position="269"/>
        <end position="290"/>
    </location>
</feature>
<dbReference type="GO" id="GO:0030148">
    <property type="term" value="P:sphingolipid biosynthetic process"/>
    <property type="evidence" value="ECO:0007669"/>
    <property type="project" value="TreeGrafter"/>
</dbReference>
<name>A0A504XZZ6_LEIDO</name>
<keyword evidence="8 12" id="KW-0443">Lipid metabolism</keyword>
<reference evidence="14" key="1">
    <citation type="submission" date="2019-02" db="EMBL/GenBank/DDBJ databases">
        <title>FDA dAtabase for Regulatory Grade micrObial Sequences (FDA-ARGOS): Supporting development and validation of Infectious Disease Dx tests.</title>
        <authorList>
            <person name="Duncan R."/>
            <person name="Fisher C."/>
            <person name="Tallon L."/>
            <person name="Sadzewicz L."/>
            <person name="Sengamalay N."/>
            <person name="Ott S."/>
            <person name="Godinez A."/>
            <person name="Nagaraj S."/>
            <person name="Vavikolanu K."/>
            <person name="Vyas G."/>
            <person name="Nadendla S."/>
            <person name="Aluvathingal J."/>
            <person name="Sichtig H."/>
        </authorList>
    </citation>
    <scope>NUCLEOTIDE SEQUENCE [LARGE SCALE GENOMIC DNA]</scope>
    <source>
        <strain evidence="14">FDAARGOS_360</strain>
    </source>
</reference>
<keyword evidence="9 12" id="KW-0472">Membrane</keyword>
<keyword evidence="4 12" id="KW-0808">Transferase</keyword>
<evidence type="ECO:0000256" key="1">
    <source>
        <dbReference type="ARBA" id="ARBA00004141"/>
    </source>
</evidence>
<accession>A0A504XZZ6</accession>
<dbReference type="GO" id="GO:0009922">
    <property type="term" value="F:fatty acid elongase activity"/>
    <property type="evidence" value="ECO:0007669"/>
    <property type="project" value="InterPro"/>
</dbReference>
<evidence type="ECO:0000256" key="11">
    <source>
        <dbReference type="ARBA" id="ARBA00044291"/>
    </source>
</evidence>
<comment type="similarity">
    <text evidence="2 12">Belongs to the ELO family.</text>
</comment>
<dbReference type="Proteomes" id="UP000318821">
    <property type="component" value="Unassembled WGS sequence"/>
</dbReference>
<dbReference type="EC" id="2.3.1.-" evidence="12"/>
<feature type="transmembrane region" description="Helical" evidence="12">
    <location>
        <begin position="196"/>
        <end position="220"/>
    </location>
</feature>
<dbReference type="EMBL" id="RHLD01000042">
    <property type="protein sequence ID" value="TPP53485.1"/>
    <property type="molecule type" value="Genomic_DNA"/>
</dbReference>
<dbReference type="Pfam" id="PF01151">
    <property type="entry name" value="ELO"/>
    <property type="match status" value="2"/>
</dbReference>
<feature type="transmembrane region" description="Helical" evidence="12">
    <location>
        <begin position="61"/>
        <end position="78"/>
    </location>
</feature>
<comment type="catalytic activity">
    <reaction evidence="12">
        <text>an acyl-CoA + malonyl-CoA + H(+) = a 3-oxoacyl-CoA + CO2 + CoA</text>
        <dbReference type="Rhea" id="RHEA:50252"/>
        <dbReference type="ChEBI" id="CHEBI:15378"/>
        <dbReference type="ChEBI" id="CHEBI:16526"/>
        <dbReference type="ChEBI" id="CHEBI:57287"/>
        <dbReference type="ChEBI" id="CHEBI:57384"/>
        <dbReference type="ChEBI" id="CHEBI:58342"/>
        <dbReference type="ChEBI" id="CHEBI:90726"/>
    </reaction>
    <physiologicalReaction direction="left-to-right" evidence="12">
        <dbReference type="Rhea" id="RHEA:50253"/>
    </physiologicalReaction>
</comment>
<comment type="caution">
    <text evidence="13">The sequence shown here is derived from an EMBL/GenBank/DDBJ whole genome shotgun (WGS) entry which is preliminary data.</text>
</comment>
<dbReference type="VEuPathDB" id="TriTrypDB:LDHU3_14.0880"/>